<comment type="similarity">
    <text evidence="6">Belongs to the ABC-4 integral membrane protein family.</text>
</comment>
<keyword evidence="5 8" id="KW-0472">Membrane</keyword>
<dbReference type="Pfam" id="PF02687">
    <property type="entry name" value="FtsX"/>
    <property type="match status" value="1"/>
</dbReference>
<feature type="transmembrane region" description="Helical" evidence="8">
    <location>
        <begin position="395"/>
        <end position="420"/>
    </location>
</feature>
<name>A0AA35CJN2_9FIRM</name>
<dbReference type="InterPro" id="IPR003838">
    <property type="entry name" value="ABC3_permease_C"/>
</dbReference>
<feature type="transmembrane region" description="Helical" evidence="8">
    <location>
        <begin position="347"/>
        <end position="375"/>
    </location>
</feature>
<dbReference type="Pfam" id="PF12704">
    <property type="entry name" value="MacB_PCD"/>
    <property type="match status" value="1"/>
</dbReference>
<sequence>MRVTRWLQRTGVRIWFSAQMAGHGVLANPLRSGLTVLGVAIGVASVVSLMAIGEGARRAVVEQFRSLGENVIVVRAEDPSAEFDPDEAGDLVERVGVLTHATPVIEAQATMRWRRTRGVVGVLGVNEQFPIIRDHPLAAGHFFTSLHVKQRAAVAVLGYNLGSGLMGGRSPVGQAFTLGGRTFRVIGVLAPKGAGQAEGIDDKVVIPYTAAQPIAGKVTASQIWAKARSAREADLAVVQLGRIFRRQLGMDPGAPTPAGTDTAAGPAAAPGPGPGPGGPFFTSPGVGVFPRGAFGFRAPPTGSAGPPRPGAPGAEGGEAGPLLGGRALITVTNLNRMVQQADKANRIMTLLLGGIAAVSLLVGGLGIMNIMLVAVTERTAEIGLRRALGATQGDLVVQFLLEALYLSGMGALAGIAAGVWGSQLFARYGLETAVNLQAIRTAVIVALGSGLLFGVYPAVSASSLPPVEALRR</sequence>
<protein>
    <recommendedName>
        <fullName evidence="13">ABC transport system permease protein</fullName>
    </recommendedName>
</protein>
<proteinExistence type="inferred from homology"/>
<evidence type="ECO:0008006" key="13">
    <source>
        <dbReference type="Google" id="ProtNLM"/>
    </source>
</evidence>
<dbReference type="AlphaFoldDB" id="A0AA35CJN2"/>
<evidence type="ECO:0000313" key="11">
    <source>
        <dbReference type="EMBL" id="BDG59588.1"/>
    </source>
</evidence>
<evidence type="ECO:0000256" key="5">
    <source>
        <dbReference type="ARBA" id="ARBA00023136"/>
    </source>
</evidence>
<feature type="transmembrane region" description="Helical" evidence="8">
    <location>
        <begin position="36"/>
        <end position="56"/>
    </location>
</feature>
<dbReference type="KEGG" id="cmic:caldi_06780"/>
<evidence type="ECO:0000256" key="4">
    <source>
        <dbReference type="ARBA" id="ARBA00022989"/>
    </source>
</evidence>
<evidence type="ECO:0000256" key="8">
    <source>
        <dbReference type="SAM" id="Phobius"/>
    </source>
</evidence>
<evidence type="ECO:0000259" key="10">
    <source>
        <dbReference type="Pfam" id="PF12704"/>
    </source>
</evidence>
<reference evidence="11" key="1">
    <citation type="submission" date="2022-03" db="EMBL/GenBank/DDBJ databases">
        <title>Complete genome sequence of Caldinitratiruptor microaerophilus.</title>
        <authorList>
            <person name="Mukaiyama R."/>
            <person name="Nishiyama T."/>
            <person name="Ueda K."/>
        </authorList>
    </citation>
    <scope>NUCLEOTIDE SEQUENCE</scope>
    <source>
        <strain evidence="11">JCM 16183</strain>
    </source>
</reference>
<evidence type="ECO:0000256" key="1">
    <source>
        <dbReference type="ARBA" id="ARBA00004651"/>
    </source>
</evidence>
<accession>A0AA35CJN2</accession>
<evidence type="ECO:0000256" key="2">
    <source>
        <dbReference type="ARBA" id="ARBA00022475"/>
    </source>
</evidence>
<dbReference type="RefSeq" id="WP_264843706.1">
    <property type="nucleotide sequence ID" value="NZ_AP025628.1"/>
</dbReference>
<evidence type="ECO:0000256" key="6">
    <source>
        <dbReference type="ARBA" id="ARBA00038076"/>
    </source>
</evidence>
<keyword evidence="12" id="KW-1185">Reference proteome</keyword>
<feature type="region of interest" description="Disordered" evidence="7">
    <location>
        <begin position="296"/>
        <end position="317"/>
    </location>
</feature>
<dbReference type="PANTHER" id="PTHR30572">
    <property type="entry name" value="MEMBRANE COMPONENT OF TRANSPORTER-RELATED"/>
    <property type="match status" value="1"/>
</dbReference>
<feature type="transmembrane region" description="Helical" evidence="8">
    <location>
        <begin position="441"/>
        <end position="459"/>
    </location>
</feature>
<dbReference type="PANTHER" id="PTHR30572:SF4">
    <property type="entry name" value="ABC TRANSPORTER PERMEASE YTRF"/>
    <property type="match status" value="1"/>
</dbReference>
<evidence type="ECO:0000313" key="12">
    <source>
        <dbReference type="Proteomes" id="UP001163687"/>
    </source>
</evidence>
<evidence type="ECO:0000256" key="3">
    <source>
        <dbReference type="ARBA" id="ARBA00022692"/>
    </source>
</evidence>
<dbReference type="EMBL" id="AP025628">
    <property type="protein sequence ID" value="BDG59588.1"/>
    <property type="molecule type" value="Genomic_DNA"/>
</dbReference>
<dbReference type="InterPro" id="IPR025857">
    <property type="entry name" value="MacB_PCD"/>
</dbReference>
<dbReference type="GO" id="GO:0005886">
    <property type="term" value="C:plasma membrane"/>
    <property type="evidence" value="ECO:0007669"/>
    <property type="project" value="UniProtKB-SubCell"/>
</dbReference>
<feature type="compositionally biased region" description="Low complexity" evidence="7">
    <location>
        <begin position="251"/>
        <end position="268"/>
    </location>
</feature>
<keyword evidence="3 8" id="KW-0812">Transmembrane</keyword>
<comment type="subcellular location">
    <subcellularLocation>
        <location evidence="1">Cell membrane</location>
        <topology evidence="1">Multi-pass membrane protein</topology>
    </subcellularLocation>
</comment>
<dbReference type="Proteomes" id="UP001163687">
    <property type="component" value="Chromosome"/>
</dbReference>
<keyword evidence="4 8" id="KW-1133">Transmembrane helix</keyword>
<evidence type="ECO:0000256" key="7">
    <source>
        <dbReference type="SAM" id="MobiDB-lite"/>
    </source>
</evidence>
<evidence type="ECO:0000259" key="9">
    <source>
        <dbReference type="Pfam" id="PF02687"/>
    </source>
</evidence>
<feature type="domain" description="ABC3 transporter permease C-terminal" evidence="9">
    <location>
        <begin position="355"/>
        <end position="466"/>
    </location>
</feature>
<keyword evidence="2" id="KW-1003">Cell membrane</keyword>
<dbReference type="InterPro" id="IPR050250">
    <property type="entry name" value="Macrolide_Exporter_MacB"/>
</dbReference>
<gene>
    <name evidence="11" type="ORF">caldi_06780</name>
</gene>
<organism evidence="11 12">
    <name type="scientific">Caldinitratiruptor microaerophilus</name>
    <dbReference type="NCBI Taxonomy" id="671077"/>
    <lineage>
        <taxon>Bacteria</taxon>
        <taxon>Bacillati</taxon>
        <taxon>Bacillota</taxon>
        <taxon>Clostridia</taxon>
        <taxon>Eubacteriales</taxon>
        <taxon>Symbiobacteriaceae</taxon>
        <taxon>Caldinitratiruptor</taxon>
    </lineage>
</organism>
<feature type="domain" description="MacB-like periplasmic core" evidence="10">
    <location>
        <begin position="32"/>
        <end position="239"/>
    </location>
</feature>
<feature type="region of interest" description="Disordered" evidence="7">
    <location>
        <begin position="249"/>
        <end position="282"/>
    </location>
</feature>
<dbReference type="GO" id="GO:0022857">
    <property type="term" value="F:transmembrane transporter activity"/>
    <property type="evidence" value="ECO:0007669"/>
    <property type="project" value="TreeGrafter"/>
</dbReference>